<dbReference type="PANTHER" id="PTHR43470:SF3">
    <property type="entry name" value="PHOSPHATE TRANSPORT SYSTEM PERMEASE PROTEIN PSTA-RELATED"/>
    <property type="match status" value="1"/>
</dbReference>
<dbReference type="Pfam" id="PF00528">
    <property type="entry name" value="BPD_transp_1"/>
    <property type="match status" value="1"/>
</dbReference>
<keyword evidence="3" id="KW-0813">Transport</keyword>
<evidence type="ECO:0000256" key="4">
    <source>
        <dbReference type="ARBA" id="ARBA00022475"/>
    </source>
</evidence>
<evidence type="ECO:0000313" key="11">
    <source>
        <dbReference type="Proteomes" id="UP000824109"/>
    </source>
</evidence>
<comment type="similarity">
    <text evidence="2 8">Belongs to the binding-protein-dependent transport system permease family. CysTW subfamily.</text>
</comment>
<dbReference type="GO" id="GO:0005886">
    <property type="term" value="C:plasma membrane"/>
    <property type="evidence" value="ECO:0007669"/>
    <property type="project" value="UniProtKB-SubCell"/>
</dbReference>
<dbReference type="PANTHER" id="PTHR43470">
    <property type="entry name" value="PHOSPHATE TRANSPORT SYSTEM PERMEASE PROTEIN PSTA-RELATED"/>
    <property type="match status" value="1"/>
</dbReference>
<reference evidence="10" key="1">
    <citation type="submission" date="2020-10" db="EMBL/GenBank/DDBJ databases">
        <authorList>
            <person name="Gilroy R."/>
        </authorList>
    </citation>
    <scope>NUCLEOTIDE SEQUENCE</scope>
    <source>
        <strain evidence="10">USAMLcec3-3695</strain>
    </source>
</reference>
<accession>A0A9D1MB81</accession>
<keyword evidence="7 8" id="KW-0472">Membrane</keyword>
<keyword evidence="5 8" id="KW-0812">Transmembrane</keyword>
<feature type="transmembrane region" description="Helical" evidence="8">
    <location>
        <begin position="276"/>
        <end position="298"/>
    </location>
</feature>
<feature type="transmembrane region" description="Helical" evidence="8">
    <location>
        <begin position="211"/>
        <end position="232"/>
    </location>
</feature>
<comment type="caution">
    <text evidence="10">The sequence shown here is derived from an EMBL/GenBank/DDBJ whole genome shotgun (WGS) entry which is preliminary data.</text>
</comment>
<feature type="transmembrane region" description="Helical" evidence="8">
    <location>
        <begin position="38"/>
        <end position="64"/>
    </location>
</feature>
<dbReference type="CDD" id="cd06261">
    <property type="entry name" value="TM_PBP2"/>
    <property type="match status" value="1"/>
</dbReference>
<dbReference type="GO" id="GO:0035435">
    <property type="term" value="P:phosphate ion transmembrane transport"/>
    <property type="evidence" value="ECO:0007669"/>
    <property type="project" value="InterPro"/>
</dbReference>
<dbReference type="AlphaFoldDB" id="A0A9D1MB81"/>
<evidence type="ECO:0000256" key="3">
    <source>
        <dbReference type="ARBA" id="ARBA00022448"/>
    </source>
</evidence>
<evidence type="ECO:0000256" key="6">
    <source>
        <dbReference type="ARBA" id="ARBA00022989"/>
    </source>
</evidence>
<dbReference type="InterPro" id="IPR035906">
    <property type="entry name" value="MetI-like_sf"/>
</dbReference>
<sequence length="304" mass="32884">MKEKTAILETQPAKSINAVNTVTIGDKMRSYLKNPASFIMMIFVMLAAFVTFAALLFIICYVLIKGVPNLTPSLFAWEYNTENVSMLPSIINTLIMTVVSLVIAIPLGLFTAIYLVEYSGKNNSKIVQIIRLTTETLSGIPSIVYGLFGMLFFVTALHWGYSILAGAFTMSIMILPLIMRTAEEALLAVSDSFREASYGLGAGKLRTIFKIVLPSAMPGIAAGIILAIGRIVGETAALMYTSGTVAEIPSSLMSSGRTLALHMYALSSEGLYEDQAYATAVVLLVFVLLINTLSSFIARKLTKS</sequence>
<comment type="subcellular location">
    <subcellularLocation>
        <location evidence="1 8">Cell membrane</location>
        <topology evidence="1 8">Multi-pass membrane protein</topology>
    </subcellularLocation>
</comment>
<dbReference type="NCBIfam" id="TIGR00974">
    <property type="entry name" value="3a0107s02c"/>
    <property type="match status" value="1"/>
</dbReference>
<evidence type="ECO:0000256" key="7">
    <source>
        <dbReference type="ARBA" id="ARBA00023136"/>
    </source>
</evidence>
<dbReference type="GO" id="GO:0005315">
    <property type="term" value="F:phosphate transmembrane transporter activity"/>
    <property type="evidence" value="ECO:0007669"/>
    <property type="project" value="InterPro"/>
</dbReference>
<dbReference type="Gene3D" id="1.10.3720.10">
    <property type="entry name" value="MetI-like"/>
    <property type="match status" value="1"/>
</dbReference>
<organism evidence="10 11">
    <name type="scientific">Candidatus Ornithomonoglobus merdipullorum</name>
    <dbReference type="NCBI Taxonomy" id="2840895"/>
    <lineage>
        <taxon>Bacteria</taxon>
        <taxon>Bacillati</taxon>
        <taxon>Bacillota</taxon>
        <taxon>Clostridia</taxon>
        <taxon>Candidatus Ornithomonoglobus</taxon>
    </lineage>
</organism>
<dbReference type="InterPro" id="IPR005672">
    <property type="entry name" value="Phosphate_PstA"/>
</dbReference>
<evidence type="ECO:0000256" key="8">
    <source>
        <dbReference type="RuleBase" id="RU363043"/>
    </source>
</evidence>
<keyword evidence="4 8" id="KW-1003">Cell membrane</keyword>
<evidence type="ECO:0000259" key="9">
    <source>
        <dbReference type="PROSITE" id="PS50928"/>
    </source>
</evidence>
<reference evidence="10" key="2">
    <citation type="journal article" date="2021" name="PeerJ">
        <title>Extensive microbial diversity within the chicken gut microbiome revealed by metagenomics and culture.</title>
        <authorList>
            <person name="Gilroy R."/>
            <person name="Ravi A."/>
            <person name="Getino M."/>
            <person name="Pursley I."/>
            <person name="Horton D.L."/>
            <person name="Alikhan N.F."/>
            <person name="Baker D."/>
            <person name="Gharbi K."/>
            <person name="Hall N."/>
            <person name="Watson M."/>
            <person name="Adriaenssens E.M."/>
            <person name="Foster-Nyarko E."/>
            <person name="Jarju S."/>
            <person name="Secka A."/>
            <person name="Antonio M."/>
            <person name="Oren A."/>
            <person name="Chaudhuri R.R."/>
            <person name="La Ragione R."/>
            <person name="Hildebrand F."/>
            <person name="Pallen M.J."/>
        </authorList>
    </citation>
    <scope>NUCLEOTIDE SEQUENCE</scope>
    <source>
        <strain evidence="10">USAMLcec3-3695</strain>
    </source>
</reference>
<evidence type="ECO:0000313" key="10">
    <source>
        <dbReference type="EMBL" id="HIU56985.1"/>
    </source>
</evidence>
<feature type="transmembrane region" description="Helical" evidence="8">
    <location>
        <begin position="159"/>
        <end position="178"/>
    </location>
</feature>
<feature type="transmembrane region" description="Helical" evidence="8">
    <location>
        <begin position="90"/>
        <end position="116"/>
    </location>
</feature>
<keyword evidence="6 8" id="KW-1133">Transmembrane helix</keyword>
<protein>
    <recommendedName>
        <fullName evidence="8">Phosphate transport system permease protein PstA</fullName>
    </recommendedName>
</protein>
<dbReference type="EMBL" id="DVNB01000045">
    <property type="protein sequence ID" value="HIU56985.1"/>
    <property type="molecule type" value="Genomic_DNA"/>
</dbReference>
<proteinExistence type="inferred from homology"/>
<gene>
    <name evidence="10" type="primary">pstA</name>
    <name evidence="10" type="ORF">IAA61_04115</name>
</gene>
<feature type="transmembrane region" description="Helical" evidence="8">
    <location>
        <begin position="136"/>
        <end position="153"/>
    </location>
</feature>
<dbReference type="PROSITE" id="PS50928">
    <property type="entry name" value="ABC_TM1"/>
    <property type="match status" value="1"/>
</dbReference>
<dbReference type="InterPro" id="IPR000515">
    <property type="entry name" value="MetI-like"/>
</dbReference>
<dbReference type="SUPFAM" id="SSF161098">
    <property type="entry name" value="MetI-like"/>
    <property type="match status" value="1"/>
</dbReference>
<evidence type="ECO:0000256" key="5">
    <source>
        <dbReference type="ARBA" id="ARBA00022692"/>
    </source>
</evidence>
<name>A0A9D1MB81_9FIRM</name>
<feature type="domain" description="ABC transmembrane type-1" evidence="9">
    <location>
        <begin position="90"/>
        <end position="294"/>
    </location>
</feature>
<evidence type="ECO:0000256" key="1">
    <source>
        <dbReference type="ARBA" id="ARBA00004651"/>
    </source>
</evidence>
<evidence type="ECO:0000256" key="2">
    <source>
        <dbReference type="ARBA" id="ARBA00007069"/>
    </source>
</evidence>
<dbReference type="Proteomes" id="UP000824109">
    <property type="component" value="Unassembled WGS sequence"/>
</dbReference>